<dbReference type="PANTHER" id="PTHR10083:SF375">
    <property type="entry name" value="BPTI_KUNITZ INHIBITOR DOMAIN-CONTAINING PROTEIN"/>
    <property type="match status" value="1"/>
</dbReference>
<reference evidence="3" key="4">
    <citation type="submission" date="2025-08" db="UniProtKB">
        <authorList>
            <consortium name="Ensembl"/>
        </authorList>
    </citation>
    <scope>IDENTIFICATION</scope>
</reference>
<dbReference type="PROSITE" id="PS00280">
    <property type="entry name" value="BPTI_KUNITZ_1"/>
    <property type="match status" value="1"/>
</dbReference>
<reference evidence="4" key="2">
    <citation type="journal article" date="2007" name="PLoS Biol.">
        <title>Survey sequencing and comparative analysis of the elephant shark (Callorhinchus milii) genome.</title>
        <authorList>
            <person name="Venkatesh B."/>
            <person name="Kirkness E.F."/>
            <person name="Loh Y.H."/>
            <person name="Halpern A.L."/>
            <person name="Lee A.P."/>
            <person name="Johnson J."/>
            <person name="Dandona N."/>
            <person name="Viswanathan L.D."/>
            <person name="Tay A."/>
            <person name="Venter J.C."/>
            <person name="Strausberg R.L."/>
            <person name="Brenner S."/>
        </authorList>
    </citation>
    <scope>NUCLEOTIDE SEQUENCE [LARGE SCALE GENOMIC DNA]</scope>
</reference>
<proteinExistence type="predicted"/>
<evidence type="ECO:0000256" key="1">
    <source>
        <dbReference type="ARBA" id="ARBA00023157"/>
    </source>
</evidence>
<evidence type="ECO:0000313" key="3">
    <source>
        <dbReference type="Ensembl" id="ENSCMIP00000000535.1"/>
    </source>
</evidence>
<evidence type="ECO:0000259" key="2">
    <source>
        <dbReference type="PROSITE" id="PS50279"/>
    </source>
</evidence>
<dbReference type="PRINTS" id="PR00759">
    <property type="entry name" value="BASICPTASE"/>
</dbReference>
<reference evidence="3" key="5">
    <citation type="submission" date="2025-09" db="UniProtKB">
        <authorList>
            <consortium name="Ensembl"/>
        </authorList>
    </citation>
    <scope>IDENTIFICATION</scope>
</reference>
<dbReference type="Proteomes" id="UP000314986">
    <property type="component" value="Unassembled WGS sequence"/>
</dbReference>
<dbReference type="PROSITE" id="PS50279">
    <property type="entry name" value="BPTI_KUNITZ_2"/>
    <property type="match status" value="1"/>
</dbReference>
<dbReference type="GeneTree" id="ENSGT01030000235163"/>
<keyword evidence="4" id="KW-1185">Reference proteome</keyword>
<dbReference type="OMA" id="YSSEQAC"/>
<dbReference type="GO" id="GO:0005615">
    <property type="term" value="C:extracellular space"/>
    <property type="evidence" value="ECO:0007669"/>
    <property type="project" value="TreeGrafter"/>
</dbReference>
<dbReference type="Pfam" id="PF00014">
    <property type="entry name" value="Kunitz_BPTI"/>
    <property type="match status" value="1"/>
</dbReference>
<dbReference type="Ensembl" id="ENSCMIT00000000580.1">
    <property type="protein sequence ID" value="ENSCMIP00000000535.1"/>
    <property type="gene ID" value="ENSCMIG00000000379.1"/>
</dbReference>
<evidence type="ECO:0000313" key="4">
    <source>
        <dbReference type="Proteomes" id="UP000314986"/>
    </source>
</evidence>
<dbReference type="Gene3D" id="4.10.410.10">
    <property type="entry name" value="Pancreatic trypsin inhibitor Kunitz domain"/>
    <property type="match status" value="1"/>
</dbReference>
<organism evidence="3 4">
    <name type="scientific">Callorhinchus milii</name>
    <name type="common">Ghost shark</name>
    <dbReference type="NCBI Taxonomy" id="7868"/>
    <lineage>
        <taxon>Eukaryota</taxon>
        <taxon>Metazoa</taxon>
        <taxon>Chordata</taxon>
        <taxon>Craniata</taxon>
        <taxon>Vertebrata</taxon>
        <taxon>Chondrichthyes</taxon>
        <taxon>Holocephali</taxon>
        <taxon>Chimaeriformes</taxon>
        <taxon>Callorhinchidae</taxon>
        <taxon>Callorhinchus</taxon>
    </lineage>
</organism>
<dbReference type="FunFam" id="4.10.410.10:FF:000020">
    <property type="entry name" value="Collagen, type VI, alpha 3"/>
    <property type="match status" value="1"/>
</dbReference>
<reference evidence="4" key="3">
    <citation type="journal article" date="2014" name="Nature">
        <title>Elephant shark genome provides unique insights into gnathostome evolution.</title>
        <authorList>
            <consortium name="International Elephant Shark Genome Sequencing Consortium"/>
            <person name="Venkatesh B."/>
            <person name="Lee A.P."/>
            <person name="Ravi V."/>
            <person name="Maurya A.K."/>
            <person name="Lian M.M."/>
            <person name="Swann J.B."/>
            <person name="Ohta Y."/>
            <person name="Flajnik M.F."/>
            <person name="Sutoh Y."/>
            <person name="Kasahara M."/>
            <person name="Hoon S."/>
            <person name="Gangu V."/>
            <person name="Roy S.W."/>
            <person name="Irimia M."/>
            <person name="Korzh V."/>
            <person name="Kondrychyn I."/>
            <person name="Lim Z.W."/>
            <person name="Tay B.H."/>
            <person name="Tohari S."/>
            <person name="Kong K.W."/>
            <person name="Ho S."/>
            <person name="Lorente-Galdos B."/>
            <person name="Quilez J."/>
            <person name="Marques-Bonet T."/>
            <person name="Raney B.J."/>
            <person name="Ingham P.W."/>
            <person name="Tay A."/>
            <person name="Hillier L.W."/>
            <person name="Minx P."/>
            <person name="Boehm T."/>
            <person name="Wilson R.K."/>
            <person name="Brenner S."/>
            <person name="Warren W.C."/>
        </authorList>
    </citation>
    <scope>NUCLEOTIDE SEQUENCE [LARGE SCALE GENOMIC DNA]</scope>
</reference>
<accession>A0A4W3GDB3</accession>
<sequence>MVDTEKEMQSEDVCALNQDEGACQDYDLKWYFDKELQVCTRFWYGGCKGNGNRFDTEEECEALCLKSY</sequence>
<dbReference type="InParanoid" id="A0A4W3GDB3"/>
<dbReference type="GO" id="GO:0004867">
    <property type="term" value="F:serine-type endopeptidase inhibitor activity"/>
    <property type="evidence" value="ECO:0007669"/>
    <property type="project" value="InterPro"/>
</dbReference>
<dbReference type="InterPro" id="IPR002223">
    <property type="entry name" value="Kunitz_BPTI"/>
</dbReference>
<protein>
    <submittedName>
        <fullName evidence="3">Collagen alpha-1(XXVIII) chain-like</fullName>
    </submittedName>
</protein>
<dbReference type="AlphaFoldDB" id="A0A4W3GDB3"/>
<name>A0A4W3GDB3_CALMI</name>
<dbReference type="CDD" id="cd22630">
    <property type="entry name" value="Kunitz_collagen_alpha6_VI"/>
    <property type="match status" value="1"/>
</dbReference>
<dbReference type="SUPFAM" id="SSF57362">
    <property type="entry name" value="BPTI-like"/>
    <property type="match status" value="1"/>
</dbReference>
<dbReference type="SMART" id="SM00131">
    <property type="entry name" value="KU"/>
    <property type="match status" value="1"/>
</dbReference>
<keyword evidence="1" id="KW-1015">Disulfide bond</keyword>
<dbReference type="InterPro" id="IPR036880">
    <property type="entry name" value="Kunitz_BPTI_sf"/>
</dbReference>
<dbReference type="PANTHER" id="PTHR10083">
    <property type="entry name" value="KUNITZ-TYPE PROTEASE INHIBITOR-RELATED"/>
    <property type="match status" value="1"/>
</dbReference>
<reference evidence="4" key="1">
    <citation type="journal article" date="2006" name="Science">
        <title>Ancient noncoding elements conserved in the human genome.</title>
        <authorList>
            <person name="Venkatesh B."/>
            <person name="Kirkness E.F."/>
            <person name="Loh Y.H."/>
            <person name="Halpern A.L."/>
            <person name="Lee A.P."/>
            <person name="Johnson J."/>
            <person name="Dandona N."/>
            <person name="Viswanathan L.D."/>
            <person name="Tay A."/>
            <person name="Venter J.C."/>
            <person name="Strausberg R.L."/>
            <person name="Brenner S."/>
        </authorList>
    </citation>
    <scope>NUCLEOTIDE SEQUENCE [LARGE SCALE GENOMIC DNA]</scope>
</reference>
<dbReference type="InterPro" id="IPR050098">
    <property type="entry name" value="TFPI/VKTCI-like"/>
</dbReference>
<dbReference type="InterPro" id="IPR020901">
    <property type="entry name" value="Prtase_inh_Kunz-CS"/>
</dbReference>
<feature type="domain" description="BPTI/Kunitz inhibitor" evidence="2">
    <location>
        <begin position="14"/>
        <end position="64"/>
    </location>
</feature>